<gene>
    <name evidence="3" type="ORF">E3O10_01735</name>
</gene>
<dbReference type="OrthoDB" id="5081451at2"/>
<keyword evidence="2" id="KW-0472">Membrane</keyword>
<dbReference type="EMBL" id="SOFF01000009">
    <property type="protein sequence ID" value="TFB94194.1"/>
    <property type="molecule type" value="Genomic_DNA"/>
</dbReference>
<evidence type="ECO:0000256" key="2">
    <source>
        <dbReference type="SAM" id="Phobius"/>
    </source>
</evidence>
<evidence type="ECO:0000313" key="4">
    <source>
        <dbReference type="Proteomes" id="UP000297654"/>
    </source>
</evidence>
<protein>
    <submittedName>
        <fullName evidence="3">Uncharacterized protein</fullName>
    </submittedName>
</protein>
<dbReference type="AlphaFoldDB" id="A0A1H8HUF8"/>
<sequence>MTPKTPGTPNSAHQPSRSDRLKPAELLAISGGMALFVGLTILVTTRELMLSAIGLGVTFIVALVVIAMLVLGMKPNASEQTDLDEQNGH</sequence>
<evidence type="ECO:0000313" key="3">
    <source>
        <dbReference type="EMBL" id="TFB94194.1"/>
    </source>
</evidence>
<keyword evidence="2" id="KW-1133">Transmembrane helix</keyword>
<accession>A0A1H8HUF8</accession>
<keyword evidence="2" id="KW-0812">Transmembrane</keyword>
<dbReference type="Proteomes" id="UP000297654">
    <property type="component" value="Unassembled WGS sequence"/>
</dbReference>
<feature type="compositionally biased region" description="Polar residues" evidence="1">
    <location>
        <begin position="1"/>
        <end position="15"/>
    </location>
</feature>
<keyword evidence="4" id="KW-1185">Reference proteome</keyword>
<organism evidence="3 4">
    <name type="scientific">Cryobacterium luteum</name>
    <dbReference type="NCBI Taxonomy" id="1424661"/>
    <lineage>
        <taxon>Bacteria</taxon>
        <taxon>Bacillati</taxon>
        <taxon>Actinomycetota</taxon>
        <taxon>Actinomycetes</taxon>
        <taxon>Micrococcales</taxon>
        <taxon>Microbacteriaceae</taxon>
        <taxon>Cryobacterium</taxon>
    </lineage>
</organism>
<comment type="caution">
    <text evidence="3">The sequence shown here is derived from an EMBL/GenBank/DDBJ whole genome shotgun (WGS) entry which is preliminary data.</text>
</comment>
<feature type="transmembrane region" description="Helical" evidence="2">
    <location>
        <begin position="49"/>
        <end position="71"/>
    </location>
</feature>
<name>A0A1H8HUF8_9MICO</name>
<proteinExistence type="predicted"/>
<reference evidence="3 4" key="1">
    <citation type="submission" date="2019-03" db="EMBL/GenBank/DDBJ databases">
        <title>Genomics of glacier-inhabiting Cryobacterium strains.</title>
        <authorList>
            <person name="Liu Q."/>
            <person name="Xin Y.-H."/>
        </authorList>
    </citation>
    <scope>NUCLEOTIDE SEQUENCE [LARGE SCALE GENOMIC DNA]</scope>
    <source>
        <strain evidence="3 4">Hh15</strain>
    </source>
</reference>
<dbReference type="RefSeq" id="WP_092110559.1">
    <property type="nucleotide sequence ID" value="NZ_FOCN01000010.1"/>
</dbReference>
<feature type="transmembrane region" description="Helical" evidence="2">
    <location>
        <begin position="26"/>
        <end position="43"/>
    </location>
</feature>
<evidence type="ECO:0000256" key="1">
    <source>
        <dbReference type="SAM" id="MobiDB-lite"/>
    </source>
</evidence>
<feature type="region of interest" description="Disordered" evidence="1">
    <location>
        <begin position="1"/>
        <end position="20"/>
    </location>
</feature>
<dbReference type="STRING" id="1424661.SAMN05216281_11045"/>